<organism evidence="2 3">
    <name type="scientific">Pleurodeles waltl</name>
    <name type="common">Iberian ribbed newt</name>
    <dbReference type="NCBI Taxonomy" id="8319"/>
    <lineage>
        <taxon>Eukaryota</taxon>
        <taxon>Metazoa</taxon>
        <taxon>Chordata</taxon>
        <taxon>Craniata</taxon>
        <taxon>Vertebrata</taxon>
        <taxon>Euteleostomi</taxon>
        <taxon>Amphibia</taxon>
        <taxon>Batrachia</taxon>
        <taxon>Caudata</taxon>
        <taxon>Salamandroidea</taxon>
        <taxon>Salamandridae</taxon>
        <taxon>Pleurodelinae</taxon>
        <taxon>Pleurodeles</taxon>
    </lineage>
</organism>
<keyword evidence="3" id="KW-1185">Reference proteome</keyword>
<dbReference type="AlphaFoldDB" id="A0AAV7SEM2"/>
<keyword evidence="1" id="KW-0732">Signal</keyword>
<feature type="chain" id="PRO_5043978447" description="Secreted protein" evidence="1">
    <location>
        <begin position="22"/>
        <end position="77"/>
    </location>
</feature>
<comment type="caution">
    <text evidence="2">The sequence shown here is derived from an EMBL/GenBank/DDBJ whole genome shotgun (WGS) entry which is preliminary data.</text>
</comment>
<protein>
    <recommendedName>
        <fullName evidence="4">Secreted protein</fullName>
    </recommendedName>
</protein>
<gene>
    <name evidence="2" type="ORF">NDU88_003418</name>
</gene>
<evidence type="ECO:0000256" key="1">
    <source>
        <dbReference type="SAM" id="SignalP"/>
    </source>
</evidence>
<accession>A0AAV7SEM2</accession>
<name>A0AAV7SEM2_PLEWA</name>
<evidence type="ECO:0000313" key="3">
    <source>
        <dbReference type="Proteomes" id="UP001066276"/>
    </source>
</evidence>
<sequence length="77" mass="8098">MRGHFCRTAGAALILFAGGRAASFQLGYASIQWAVLRSSGHNAGAASVSTWGAGLRHSGSACSDFLTAMQAVHRFWQ</sequence>
<dbReference type="Proteomes" id="UP001066276">
    <property type="component" value="Chromosome 4_2"/>
</dbReference>
<evidence type="ECO:0000313" key="2">
    <source>
        <dbReference type="EMBL" id="KAJ1162954.1"/>
    </source>
</evidence>
<feature type="signal peptide" evidence="1">
    <location>
        <begin position="1"/>
        <end position="21"/>
    </location>
</feature>
<dbReference type="EMBL" id="JANPWB010000008">
    <property type="protein sequence ID" value="KAJ1162954.1"/>
    <property type="molecule type" value="Genomic_DNA"/>
</dbReference>
<proteinExistence type="predicted"/>
<reference evidence="2" key="1">
    <citation type="journal article" date="2022" name="bioRxiv">
        <title>Sequencing and chromosome-scale assembly of the giantPleurodeles waltlgenome.</title>
        <authorList>
            <person name="Brown T."/>
            <person name="Elewa A."/>
            <person name="Iarovenko S."/>
            <person name="Subramanian E."/>
            <person name="Araus A.J."/>
            <person name="Petzold A."/>
            <person name="Susuki M."/>
            <person name="Suzuki K.-i.T."/>
            <person name="Hayashi T."/>
            <person name="Toyoda A."/>
            <person name="Oliveira C."/>
            <person name="Osipova E."/>
            <person name="Leigh N.D."/>
            <person name="Simon A."/>
            <person name="Yun M.H."/>
        </authorList>
    </citation>
    <scope>NUCLEOTIDE SEQUENCE</scope>
    <source>
        <strain evidence="2">20211129_DDA</strain>
        <tissue evidence="2">Liver</tissue>
    </source>
</reference>
<evidence type="ECO:0008006" key="4">
    <source>
        <dbReference type="Google" id="ProtNLM"/>
    </source>
</evidence>